<dbReference type="Pfam" id="PF05159">
    <property type="entry name" value="Capsule_synth"/>
    <property type="match status" value="2"/>
</dbReference>
<dbReference type="EMBL" id="JBHUIP010000013">
    <property type="protein sequence ID" value="MFD2264582.1"/>
    <property type="molecule type" value="Genomic_DNA"/>
</dbReference>
<dbReference type="CDD" id="cd16439">
    <property type="entry name" value="beta_Kdo_transferase_KpsC_2"/>
    <property type="match status" value="1"/>
</dbReference>
<gene>
    <name evidence="1" type="ORF">ACFSM5_16880</name>
</gene>
<dbReference type="CDD" id="cd16440">
    <property type="entry name" value="beta_Kdo_transferase_KpsC_1"/>
    <property type="match status" value="1"/>
</dbReference>
<evidence type="ECO:0000313" key="1">
    <source>
        <dbReference type="EMBL" id="MFD2264582.1"/>
    </source>
</evidence>
<sequence>MSFSPDKPLRLGYCQSTILRKNRLFAACLPEAGALIKIGRISGNTQGVDAIIGWGRKKTSLRAMKLAEKQKLPYFAIEDGFLRSLDLGVRRADALSLLVDKTGIYYDARFPSDLETLISAGAGGEDIARAEAGMALLRHQRLSKYNAAPEMDEALLSRGDRERILVVDQTAGDASIIYGLASKSSFKHMLEAAKDENPSAEIIVKIHPDVAAGRRQGHLADWARRWNCTLIDQSCNPWSLLDRVDQVYVVTSQMGFEAAIAGLPVRCFGMPFYAGWGVTRDEVTCERRTVKRTVTDIFAAAYLHYCRYANPFDNLPSSFEETVETLGLWRRTNDENRTPIAAVGMSRWKRTQVAKFLRSTEGKAHFFDSADSALAWSQKHQGRIVVWASKQPGDLAEKAAARNVPLARMEDGFLRSVGLGADFIPASSLVVDKRGLYFDPRQPSDLEHILLTDPLAEDICARAAKLRSILVHNDITKYNVGSSSNSIAWPGADARRIFVPGQVENDRSVQFGSPRIQTNLSLLKAVRAAAPEAFIVYKPHPDVDAGHRIGAIPDSEALQYANAIARDISSASLTRAADEVHTMTSLVGFEALLRDKIVHCYGQPFYAGWGLTVDLLPVARRNRQLTLDQLVAATLILYPRYVDPVTGLPCSPEQVIERFVTGYRPPPTVTTWLRRNIGAGRRGLREAIWSFGRSKVVGDKAKNRGT</sequence>
<comment type="caution">
    <text evidence="1">The sequence shown here is derived from an EMBL/GenBank/DDBJ whole genome shotgun (WGS) entry which is preliminary data.</text>
</comment>
<dbReference type="Proteomes" id="UP001597295">
    <property type="component" value="Unassembled WGS sequence"/>
</dbReference>
<accession>A0ABW5DTX4</accession>
<name>A0ABW5DTX4_9PROT</name>
<evidence type="ECO:0000313" key="2">
    <source>
        <dbReference type="Proteomes" id="UP001597295"/>
    </source>
</evidence>
<reference evidence="2" key="1">
    <citation type="journal article" date="2019" name="Int. J. Syst. Evol. Microbiol.">
        <title>The Global Catalogue of Microorganisms (GCM) 10K type strain sequencing project: providing services to taxonomists for standard genome sequencing and annotation.</title>
        <authorList>
            <consortium name="The Broad Institute Genomics Platform"/>
            <consortium name="The Broad Institute Genome Sequencing Center for Infectious Disease"/>
            <person name="Wu L."/>
            <person name="Ma J."/>
        </authorList>
    </citation>
    <scope>NUCLEOTIDE SEQUENCE [LARGE SCALE GENOMIC DNA]</scope>
    <source>
        <strain evidence="2">CGMCC 1.19062</strain>
    </source>
</reference>
<dbReference type="InterPro" id="IPR007833">
    <property type="entry name" value="Capsule_polysaccharide_synth"/>
</dbReference>
<keyword evidence="2" id="KW-1185">Reference proteome</keyword>
<organism evidence="1 2">
    <name type="scientific">Lacibacterium aquatile</name>
    <dbReference type="NCBI Taxonomy" id="1168082"/>
    <lineage>
        <taxon>Bacteria</taxon>
        <taxon>Pseudomonadati</taxon>
        <taxon>Pseudomonadota</taxon>
        <taxon>Alphaproteobacteria</taxon>
        <taxon>Rhodospirillales</taxon>
        <taxon>Rhodospirillaceae</taxon>
    </lineage>
</organism>
<protein>
    <submittedName>
        <fullName evidence="1">Capsular polysaccharide biosynthesis protein</fullName>
    </submittedName>
</protein>
<dbReference type="RefSeq" id="WP_379877674.1">
    <property type="nucleotide sequence ID" value="NZ_JBHUIP010000013.1"/>
</dbReference>
<proteinExistence type="predicted"/>